<organism evidence="13 14">
    <name type="scientific">Clostridium folliculivorans</name>
    <dbReference type="NCBI Taxonomy" id="2886038"/>
    <lineage>
        <taxon>Bacteria</taxon>
        <taxon>Bacillati</taxon>
        <taxon>Bacillota</taxon>
        <taxon>Clostridia</taxon>
        <taxon>Eubacteriales</taxon>
        <taxon>Clostridiaceae</taxon>
        <taxon>Clostridium</taxon>
    </lineage>
</organism>
<dbReference type="InterPro" id="IPR012336">
    <property type="entry name" value="Thioredoxin-like_fold"/>
</dbReference>
<evidence type="ECO:0000256" key="10">
    <source>
        <dbReference type="PIRSR" id="PIRSR000238-2"/>
    </source>
</evidence>
<comment type="caution">
    <text evidence="13">The sequence shown here is derived from an EMBL/GenBank/DDBJ whole genome shotgun (WGS) entry which is preliminary data.</text>
</comment>
<evidence type="ECO:0000259" key="12">
    <source>
        <dbReference type="Pfam" id="PF13192"/>
    </source>
</evidence>
<dbReference type="InterPro" id="IPR044142">
    <property type="entry name" value="AhpF_NTD_N"/>
</dbReference>
<dbReference type="PRINTS" id="PR00469">
    <property type="entry name" value="PNDRDTASEII"/>
</dbReference>
<dbReference type="Gene3D" id="3.50.50.60">
    <property type="entry name" value="FAD/NAD(P)-binding domain"/>
    <property type="match status" value="2"/>
</dbReference>
<sequence>MLDSDIKGQLAQYLQLMEGDVLIKISAGSDNISNDMISLVDELASMSQKIKVERVGLPKTPSFSVNRMGEDTGVIFAGIPLGHEFTSLVLALLQVSGRPPKVDQKTIDQIKNLKGQYNFESYISLTCHNCPEVVQSLNLMSILNPNITHTMIDGGAFKEEVESKNIMAVPSVFLNGEFFGSGRMTVEEILAKLGTTQDPSEFSNKEPYDILVVGGGPAGASAAIYAARKGIRTGIVAERFGGQVMDTVGIENFISIKYTEGPKLAASLEEHVKEYDVDIMNLQRVKGLTKKDLIEVELENGAILKSKAVIISTGARWRNVNVPGENEFKTKGVAYCPHCDAPLFKGKHVAVVGGGNSGIEAAIDLAGVVNHVTVLEFLPELKADAVLQERLYSLKNVTVIKNAQTKEITGTDKVNGITYIERDTQKVKHIELQGVFVQIGLVPNTDWLGDTIERNRIGEIIVDNHGATNVPGIFAAGDCTNSPYKQIIISMGSGANAALGAFDYLIRN</sequence>
<reference evidence="13" key="1">
    <citation type="journal article" date="2023" name="Int. J. Syst. Evol. Microbiol.">
        <title>&lt;i&gt;Clostridium folliculivorans&lt;/i&gt; sp. nov., isolated from soil samples of an organic paddy in Japan.</title>
        <authorList>
            <person name="Tazawa J."/>
            <person name="Kobayashi H."/>
            <person name="Tanizawa Y."/>
            <person name="Uchino A."/>
            <person name="Tanaka F."/>
            <person name="Urashima Y."/>
            <person name="Miura S."/>
            <person name="Sakamoto M."/>
            <person name="Ohkuma M."/>
            <person name="Tohno M."/>
        </authorList>
    </citation>
    <scope>NUCLEOTIDE SEQUENCE</scope>
    <source>
        <strain evidence="13">D1-1</strain>
    </source>
</reference>
<evidence type="ECO:0000256" key="6">
    <source>
        <dbReference type="ARBA" id="ARBA00023027"/>
    </source>
</evidence>
<keyword evidence="6 9" id="KW-0520">NAD</keyword>
<dbReference type="GO" id="GO:0000302">
    <property type="term" value="P:response to reactive oxygen species"/>
    <property type="evidence" value="ECO:0007669"/>
    <property type="project" value="InterPro"/>
</dbReference>
<dbReference type="Proteomes" id="UP001057868">
    <property type="component" value="Unassembled WGS sequence"/>
</dbReference>
<dbReference type="InterPro" id="IPR008255">
    <property type="entry name" value="Pyr_nucl-diS_OxRdtase_2_AS"/>
</dbReference>
<gene>
    <name evidence="13" type="ORF">CFOLD11_27150</name>
</gene>
<feature type="domain" description="FAD/NAD(P)-binding" evidence="11">
    <location>
        <begin position="208"/>
        <end position="487"/>
    </location>
</feature>
<dbReference type="GO" id="GO:0005829">
    <property type="term" value="C:cytosol"/>
    <property type="evidence" value="ECO:0007669"/>
    <property type="project" value="UniProtKB-ARBA"/>
</dbReference>
<dbReference type="GO" id="GO:0050660">
    <property type="term" value="F:flavin adenine dinucleotide binding"/>
    <property type="evidence" value="ECO:0007669"/>
    <property type="project" value="InterPro"/>
</dbReference>
<evidence type="ECO:0000256" key="3">
    <source>
        <dbReference type="ARBA" id="ARBA00022630"/>
    </source>
</evidence>
<dbReference type="NCBIfam" id="TIGR03140">
    <property type="entry name" value="AhpF"/>
    <property type="match status" value="1"/>
</dbReference>
<keyword evidence="3" id="KW-0285">Flavoprotein</keyword>
<accession>A0A9W6DB38</accession>
<keyword evidence="4 9" id="KW-0274">FAD</keyword>
<evidence type="ECO:0000313" key="14">
    <source>
        <dbReference type="Proteomes" id="UP001057868"/>
    </source>
</evidence>
<dbReference type="InterPro" id="IPR050097">
    <property type="entry name" value="Ferredoxin-NADP_redctase_2"/>
</dbReference>
<dbReference type="GO" id="GO:0016668">
    <property type="term" value="F:oxidoreductase activity, acting on a sulfur group of donors, NAD(P) as acceptor"/>
    <property type="evidence" value="ECO:0007669"/>
    <property type="project" value="UniProtKB-ARBA"/>
</dbReference>
<dbReference type="InterPro" id="IPR036188">
    <property type="entry name" value="FAD/NAD-bd_sf"/>
</dbReference>
<feature type="disulfide bond" description="Redox-active" evidence="10">
    <location>
        <begin position="336"/>
        <end position="339"/>
    </location>
</feature>
<dbReference type="Pfam" id="PF07992">
    <property type="entry name" value="Pyr_redox_2"/>
    <property type="match status" value="1"/>
</dbReference>
<proteinExistence type="inferred from homology"/>
<dbReference type="PIRSF" id="PIRSF000238">
    <property type="entry name" value="AhpF"/>
    <property type="match status" value="1"/>
</dbReference>
<evidence type="ECO:0000313" key="13">
    <source>
        <dbReference type="EMBL" id="GKU25889.1"/>
    </source>
</evidence>
<dbReference type="PANTHER" id="PTHR48105">
    <property type="entry name" value="THIOREDOXIN REDUCTASE 1-RELATED-RELATED"/>
    <property type="match status" value="1"/>
</dbReference>
<evidence type="ECO:0000259" key="11">
    <source>
        <dbReference type="Pfam" id="PF07992"/>
    </source>
</evidence>
<dbReference type="InterPro" id="IPR012081">
    <property type="entry name" value="Alkyl_hydroperoxide_Rdtase_suF"/>
</dbReference>
<dbReference type="CDD" id="cd03026">
    <property type="entry name" value="AhpF_NTD_C"/>
    <property type="match status" value="1"/>
</dbReference>
<dbReference type="InterPro" id="IPR036249">
    <property type="entry name" value="Thioredoxin-like_sf"/>
</dbReference>
<evidence type="ECO:0000256" key="1">
    <source>
        <dbReference type="ARBA" id="ARBA00009333"/>
    </source>
</evidence>
<protein>
    <submittedName>
        <fullName evidence="13">Alkyl hydroperoxide reductase subunit F</fullName>
    </submittedName>
</protein>
<comment type="subunit">
    <text evidence="2">Homodimer.</text>
</comment>
<evidence type="ECO:0000256" key="2">
    <source>
        <dbReference type="ARBA" id="ARBA00011738"/>
    </source>
</evidence>
<dbReference type="SUPFAM" id="SSF51905">
    <property type="entry name" value="FAD/NAD(P)-binding domain"/>
    <property type="match status" value="1"/>
</dbReference>
<dbReference type="FunFam" id="3.50.50.60:FF:000007">
    <property type="entry name" value="Alkyl hydroperoxide reductase, F subunit"/>
    <property type="match status" value="1"/>
</dbReference>
<feature type="binding site" evidence="9">
    <location>
        <begin position="348"/>
        <end position="362"/>
    </location>
    <ligand>
        <name>NAD(+)</name>
        <dbReference type="ChEBI" id="CHEBI:57540"/>
    </ligand>
</feature>
<name>A0A9W6DB38_9CLOT</name>
<dbReference type="EMBL" id="BQXY01000004">
    <property type="protein sequence ID" value="GKU25889.1"/>
    <property type="molecule type" value="Genomic_DNA"/>
</dbReference>
<keyword evidence="5" id="KW-0560">Oxidoreductase</keyword>
<dbReference type="CDD" id="cd02974">
    <property type="entry name" value="AhpF_NTD_N"/>
    <property type="match status" value="1"/>
</dbReference>
<comment type="cofactor">
    <cofactor evidence="9">
        <name>FAD</name>
        <dbReference type="ChEBI" id="CHEBI:57692"/>
    </cofactor>
    <text evidence="9">Binds 1 FAD per subunit.</text>
</comment>
<dbReference type="GO" id="GO:0051287">
    <property type="term" value="F:NAD binding"/>
    <property type="evidence" value="ECO:0007669"/>
    <property type="project" value="InterPro"/>
</dbReference>
<comment type="similarity">
    <text evidence="1">Belongs to the class-II pyridine nucleotide-disulfide oxidoreductase family.</text>
</comment>
<keyword evidence="9" id="KW-0521">NADP</keyword>
<dbReference type="InterPro" id="IPR023753">
    <property type="entry name" value="FAD/NAD-binding_dom"/>
</dbReference>
<evidence type="ECO:0000256" key="9">
    <source>
        <dbReference type="PIRSR" id="PIRSR000238-1"/>
    </source>
</evidence>
<dbReference type="PRINTS" id="PR00368">
    <property type="entry name" value="FADPNR"/>
</dbReference>
<feature type="binding site" evidence="9">
    <location>
        <begin position="468"/>
        <end position="478"/>
    </location>
    <ligand>
        <name>FAD</name>
        <dbReference type="ChEBI" id="CHEBI:57692"/>
    </ligand>
</feature>
<keyword evidence="8 10" id="KW-0676">Redox-active center</keyword>
<dbReference type="PROSITE" id="PS00573">
    <property type="entry name" value="PYRIDINE_REDOX_2"/>
    <property type="match status" value="1"/>
</dbReference>
<dbReference type="PROSITE" id="PS51354">
    <property type="entry name" value="GLUTAREDOXIN_2"/>
    <property type="match status" value="1"/>
</dbReference>
<dbReference type="GO" id="GO:0032991">
    <property type="term" value="C:protein-containing complex"/>
    <property type="evidence" value="ECO:0007669"/>
    <property type="project" value="UniProtKB-ARBA"/>
</dbReference>
<dbReference type="GO" id="GO:0102039">
    <property type="term" value="F:NADH-dependent peroxiredoxin activity"/>
    <property type="evidence" value="ECO:0007669"/>
    <property type="project" value="InterPro"/>
</dbReference>
<keyword evidence="7 10" id="KW-1015">Disulfide bond</keyword>
<dbReference type="Pfam" id="PF13192">
    <property type="entry name" value="Thioredoxin_3"/>
    <property type="match status" value="1"/>
</dbReference>
<evidence type="ECO:0000256" key="5">
    <source>
        <dbReference type="ARBA" id="ARBA00023002"/>
    </source>
</evidence>
<dbReference type="Gene3D" id="3.40.30.80">
    <property type="match status" value="1"/>
</dbReference>
<feature type="domain" description="Thioredoxin-like fold" evidence="12">
    <location>
        <begin position="123"/>
        <end position="192"/>
    </location>
</feature>
<evidence type="ECO:0000256" key="8">
    <source>
        <dbReference type="ARBA" id="ARBA00023284"/>
    </source>
</evidence>
<dbReference type="SUPFAM" id="SSF52833">
    <property type="entry name" value="Thioredoxin-like"/>
    <property type="match status" value="2"/>
</dbReference>
<dbReference type="AlphaFoldDB" id="A0A9W6DB38"/>
<evidence type="ECO:0000256" key="4">
    <source>
        <dbReference type="ARBA" id="ARBA00022827"/>
    </source>
</evidence>
<dbReference type="InterPro" id="IPR044141">
    <property type="entry name" value="AhpF_NTD_C"/>
</dbReference>
<evidence type="ECO:0000256" key="7">
    <source>
        <dbReference type="ARBA" id="ARBA00023157"/>
    </source>
</evidence>
<feature type="binding site" evidence="9">
    <location>
        <begin position="209"/>
        <end position="224"/>
    </location>
    <ligand>
        <name>FAD</name>
        <dbReference type="ChEBI" id="CHEBI:57692"/>
    </ligand>
</feature>
<keyword evidence="14" id="KW-1185">Reference proteome</keyword>